<evidence type="ECO:0000313" key="1">
    <source>
        <dbReference type="EMBL" id="SPF54567.1"/>
    </source>
</evidence>
<gene>
    <name evidence="1" type="ORF">SBF1_770002</name>
</gene>
<proteinExistence type="predicted"/>
<sequence>MFSNYKPLFKVALFITISTWPVTYNDDTGKESIAQEGNVEPEYC</sequence>
<dbReference type="Proteomes" id="UP000238916">
    <property type="component" value="Unassembled WGS sequence"/>
</dbReference>
<dbReference type="AlphaFoldDB" id="A0A2U3LRJ4"/>
<dbReference type="EMBL" id="OMOF01000745">
    <property type="protein sequence ID" value="SPF54567.1"/>
    <property type="molecule type" value="Genomic_DNA"/>
</dbReference>
<protein>
    <submittedName>
        <fullName evidence="1">Uncharacterized protein</fullName>
    </submittedName>
</protein>
<accession>A0A2U3LRJ4</accession>
<evidence type="ECO:0000313" key="2">
    <source>
        <dbReference type="Proteomes" id="UP000238916"/>
    </source>
</evidence>
<name>A0A2U3LRJ4_9FIRM</name>
<reference evidence="2" key="1">
    <citation type="submission" date="2018-02" db="EMBL/GenBank/DDBJ databases">
        <authorList>
            <person name="Hausmann B."/>
        </authorList>
    </citation>
    <scope>NUCLEOTIDE SEQUENCE [LARGE SCALE GENOMIC DNA]</scope>
    <source>
        <strain evidence="2">Peat soil MAG SbF1</strain>
    </source>
</reference>
<organism evidence="1 2">
    <name type="scientific">Candidatus Desulfosporosinus infrequens</name>
    <dbReference type="NCBI Taxonomy" id="2043169"/>
    <lineage>
        <taxon>Bacteria</taxon>
        <taxon>Bacillati</taxon>
        <taxon>Bacillota</taxon>
        <taxon>Clostridia</taxon>
        <taxon>Eubacteriales</taxon>
        <taxon>Desulfitobacteriaceae</taxon>
        <taxon>Desulfosporosinus</taxon>
    </lineage>
</organism>